<gene>
    <name evidence="2" type="primary">Espl1</name>
    <name evidence="2" type="ORF">SYRPAR_R14195</name>
</gene>
<comment type="caution">
    <text evidence="2">The sequence shown here is derived from an EMBL/GenBank/DDBJ whole genome shotgun (WGS) entry which is preliminary data.</text>
</comment>
<name>A0A7L3B5K8_9AVES</name>
<protein>
    <submittedName>
        <fullName evidence="2">ESPL1 protein</fullName>
    </submittedName>
</protein>
<dbReference type="EMBL" id="VZTO01018104">
    <property type="protein sequence ID" value="NXT25755.1"/>
    <property type="molecule type" value="Genomic_DNA"/>
</dbReference>
<dbReference type="PANTHER" id="PTHR12792">
    <property type="entry name" value="EXTRA SPINDLE POLES 1-RELATED"/>
    <property type="match status" value="1"/>
</dbReference>
<feature type="region of interest" description="Disordered" evidence="1">
    <location>
        <begin position="319"/>
        <end position="468"/>
    </location>
</feature>
<dbReference type="Proteomes" id="UP000536260">
    <property type="component" value="Unassembled WGS sequence"/>
</dbReference>
<feature type="compositionally biased region" description="Low complexity" evidence="1">
    <location>
        <begin position="348"/>
        <end position="358"/>
    </location>
</feature>
<evidence type="ECO:0000256" key="1">
    <source>
        <dbReference type="SAM" id="MobiDB-lite"/>
    </source>
</evidence>
<evidence type="ECO:0000313" key="2">
    <source>
        <dbReference type="EMBL" id="NXT25755.1"/>
    </source>
</evidence>
<dbReference type="GO" id="GO:0005634">
    <property type="term" value="C:nucleus"/>
    <property type="evidence" value="ECO:0007669"/>
    <property type="project" value="InterPro"/>
</dbReference>
<feature type="region of interest" description="Disordered" evidence="1">
    <location>
        <begin position="197"/>
        <end position="229"/>
    </location>
</feature>
<feature type="compositionally biased region" description="Basic and acidic residues" evidence="1">
    <location>
        <begin position="394"/>
        <end position="409"/>
    </location>
</feature>
<feature type="compositionally biased region" description="Acidic residues" evidence="1">
    <location>
        <begin position="410"/>
        <end position="420"/>
    </location>
</feature>
<dbReference type="PANTHER" id="PTHR12792:SF0">
    <property type="entry name" value="SEPARIN"/>
    <property type="match status" value="1"/>
</dbReference>
<dbReference type="GO" id="GO:0004197">
    <property type="term" value="F:cysteine-type endopeptidase activity"/>
    <property type="evidence" value="ECO:0007669"/>
    <property type="project" value="InterPro"/>
</dbReference>
<dbReference type="GO" id="GO:0005737">
    <property type="term" value="C:cytoplasm"/>
    <property type="evidence" value="ECO:0007669"/>
    <property type="project" value="TreeGrafter"/>
</dbReference>
<feature type="non-terminal residue" evidence="2">
    <location>
        <position position="561"/>
    </location>
</feature>
<reference evidence="2 3" key="1">
    <citation type="submission" date="2019-09" db="EMBL/GenBank/DDBJ databases">
        <title>Bird 10,000 Genomes (B10K) Project - Family phase.</title>
        <authorList>
            <person name="Zhang G."/>
        </authorList>
    </citation>
    <scope>NUCLEOTIDE SEQUENCE [LARGE SCALE GENOMIC DNA]</scope>
    <source>
        <strain evidence="2">B10K-DU-003-42</strain>
        <tissue evidence="2">Mixed tissue sample</tissue>
    </source>
</reference>
<dbReference type="AlphaFoldDB" id="A0A7L3B5K8"/>
<accession>A0A7L3B5K8</accession>
<feature type="compositionally biased region" description="Basic and acidic residues" evidence="1">
    <location>
        <begin position="444"/>
        <end position="460"/>
    </location>
</feature>
<feature type="non-terminal residue" evidence="2">
    <location>
        <position position="1"/>
    </location>
</feature>
<sequence length="561" mass="59968">ALTASPELKAERKKRLAFLAHPTACSCCLCSDLVLSALCLRWLLACAQGELATGNAAEGLALIRALLPRCAAVAARSAAVLRDKLRDNAGNPPALELLDELVATGYATLALQSMASPRLAEELREELETGLTFLASCRPHVPSLGVSGASLLLAKAVATVCCLASKHGNSLDGVFAGSWNWQLPAVTVAEPKVTSVPLKTDKAQPQRRKTRLAPAPAVPKTRVKKSQRAKPVVVPATDDVFALGDSDSEVTPIVIRPLTLPCTPHQTARVPAAARTRAAPGPRTPFTIFSESSPPACTPQLLRAPKVLGKVKSRLKVTFSDDSDAEDPQAWLSPAAPRKTSCARKAPSCKSGGSQASSGGCGGRSGGAQPRRARPGARRAKAAEEKKERATRRAPKERAQEERELLRAIEEEEKVEEELENSFKDMRGSEEEEGAAGRRRLPQRRQEGADREQEILRQEPSDDVPAVRWPRSGDPLRLEGTLCSALNAAGDVSSLDTVIELLKGAFGCICHCPPAALYSRICQLLALATGNRDPLATAYLLCESVSVTTRHQLLAVTHRKI</sequence>
<proteinExistence type="predicted"/>
<dbReference type="GO" id="GO:0051307">
    <property type="term" value="P:meiotic chromosome separation"/>
    <property type="evidence" value="ECO:0007669"/>
    <property type="project" value="TreeGrafter"/>
</dbReference>
<dbReference type="GO" id="GO:0072686">
    <property type="term" value="C:mitotic spindle"/>
    <property type="evidence" value="ECO:0007669"/>
    <property type="project" value="TreeGrafter"/>
</dbReference>
<feature type="compositionally biased region" description="Basic residues" evidence="1">
    <location>
        <begin position="371"/>
        <end position="380"/>
    </location>
</feature>
<organism evidence="2 3">
    <name type="scientific">Syrrhaptes paradoxus</name>
    <name type="common">Pallas's sandgrouse</name>
    <dbReference type="NCBI Taxonomy" id="302527"/>
    <lineage>
        <taxon>Eukaryota</taxon>
        <taxon>Metazoa</taxon>
        <taxon>Chordata</taxon>
        <taxon>Craniata</taxon>
        <taxon>Vertebrata</taxon>
        <taxon>Euteleostomi</taxon>
        <taxon>Archelosauria</taxon>
        <taxon>Archosauria</taxon>
        <taxon>Dinosauria</taxon>
        <taxon>Saurischia</taxon>
        <taxon>Theropoda</taxon>
        <taxon>Coelurosauria</taxon>
        <taxon>Aves</taxon>
        <taxon>Neognathae</taxon>
        <taxon>Neoaves</taxon>
        <taxon>Columbimorphae</taxon>
        <taxon>Pterocliformes</taxon>
        <taxon>Pteroclidae</taxon>
        <taxon>Syrrhaptes</taxon>
    </lineage>
</organism>
<dbReference type="GO" id="GO:0006508">
    <property type="term" value="P:proteolysis"/>
    <property type="evidence" value="ECO:0007669"/>
    <property type="project" value="InterPro"/>
</dbReference>
<evidence type="ECO:0000313" key="3">
    <source>
        <dbReference type="Proteomes" id="UP000536260"/>
    </source>
</evidence>
<dbReference type="GO" id="GO:0005813">
    <property type="term" value="C:centrosome"/>
    <property type="evidence" value="ECO:0007669"/>
    <property type="project" value="TreeGrafter"/>
</dbReference>
<keyword evidence="3" id="KW-1185">Reference proteome</keyword>
<dbReference type="InterPro" id="IPR005314">
    <property type="entry name" value="Peptidase_C50"/>
</dbReference>